<dbReference type="RefSeq" id="WP_058501065.1">
    <property type="nucleotide sequence ID" value="NZ_CAAAJA010000024.1"/>
</dbReference>
<dbReference type="PATRIC" id="fig|454.4.peg.737"/>
<dbReference type="EMBL" id="LNYH01000026">
    <property type="protein sequence ID" value="KTD30702.1"/>
    <property type="molecule type" value="Genomic_DNA"/>
</dbReference>
<sequence>MKFKPSIKRCYVKLFQERLGLYLGIMYYKEDDYKVLSICIDGVIRYLLLVPIQVNLSDREIWQRKIETFNKKTAIQSFLLKTHIEIKGKINNKLGALL</sequence>
<comment type="caution">
    <text evidence="1">The sequence shown here is derived from an EMBL/GenBank/DDBJ whole genome shotgun (WGS) entry which is preliminary data.</text>
</comment>
<accession>A0A0W0WEL5</accession>
<reference evidence="1 2" key="1">
    <citation type="submission" date="2015-11" db="EMBL/GenBank/DDBJ databases">
        <title>Genomic analysis of 38 Legionella species identifies large and diverse effector repertoires.</title>
        <authorList>
            <person name="Burstein D."/>
            <person name="Amaro F."/>
            <person name="Zusman T."/>
            <person name="Lifshitz Z."/>
            <person name="Cohen O."/>
            <person name="Gilbert J.A."/>
            <person name="Pupko T."/>
            <person name="Shuman H.A."/>
            <person name="Segal G."/>
        </authorList>
    </citation>
    <scope>NUCLEOTIDE SEQUENCE [LARGE SCALE GENOMIC DNA]</scope>
    <source>
        <strain evidence="1 2">Bercovier 4</strain>
    </source>
</reference>
<dbReference type="AlphaFoldDB" id="A0A0W0WEL5"/>
<proteinExistence type="predicted"/>
<protein>
    <submittedName>
        <fullName evidence="1">Uncharacterized protein</fullName>
    </submittedName>
</protein>
<name>A0A0W0WEL5_9GAMM</name>
<dbReference type="Proteomes" id="UP000054761">
    <property type="component" value="Unassembled WGS sequence"/>
</dbReference>
<gene>
    <name evidence="1" type="ORF">Lisr_0688</name>
</gene>
<keyword evidence="2" id="KW-1185">Reference proteome</keyword>
<evidence type="ECO:0000313" key="2">
    <source>
        <dbReference type="Proteomes" id="UP000054761"/>
    </source>
</evidence>
<evidence type="ECO:0000313" key="1">
    <source>
        <dbReference type="EMBL" id="KTD30702.1"/>
    </source>
</evidence>
<organism evidence="1 2">
    <name type="scientific">Legionella israelensis</name>
    <dbReference type="NCBI Taxonomy" id="454"/>
    <lineage>
        <taxon>Bacteria</taxon>
        <taxon>Pseudomonadati</taxon>
        <taxon>Pseudomonadota</taxon>
        <taxon>Gammaproteobacteria</taxon>
        <taxon>Legionellales</taxon>
        <taxon>Legionellaceae</taxon>
        <taxon>Legionella</taxon>
    </lineage>
</organism>